<dbReference type="EMBL" id="JACXZA010000010">
    <property type="protein sequence ID" value="MBD3922621.1"/>
    <property type="molecule type" value="Genomic_DNA"/>
</dbReference>
<name>A0ABR8N502_9BACL</name>
<keyword evidence="2" id="KW-1185">Reference proteome</keyword>
<evidence type="ECO:0000313" key="1">
    <source>
        <dbReference type="EMBL" id="MBD3922621.1"/>
    </source>
</evidence>
<reference evidence="1 2" key="1">
    <citation type="submission" date="2020-09" db="EMBL/GenBank/DDBJ databases">
        <title>Paenibacillus sp. strain PR3 16S rRNA gene Genome sequencing and assembly.</title>
        <authorList>
            <person name="Kim J."/>
        </authorList>
    </citation>
    <scope>NUCLEOTIDE SEQUENCE [LARGE SCALE GENOMIC DNA]</scope>
    <source>
        <strain evidence="1 2">PR3</strain>
    </source>
</reference>
<dbReference type="RefSeq" id="WP_191206923.1">
    <property type="nucleotide sequence ID" value="NZ_JACXZA010000010.1"/>
</dbReference>
<accession>A0ABR8N502</accession>
<gene>
    <name evidence="1" type="ORF">H8B09_28095</name>
</gene>
<dbReference type="Pfam" id="PF04308">
    <property type="entry name" value="RNaseH_like"/>
    <property type="match status" value="1"/>
</dbReference>
<comment type="caution">
    <text evidence="1">The sequence shown here is derived from an EMBL/GenBank/DDBJ whole genome shotgun (WGS) entry which is preliminary data.</text>
</comment>
<proteinExistence type="predicted"/>
<protein>
    <submittedName>
        <fullName evidence="1">Ribonuclease H-like YkuK family protein</fullName>
    </submittedName>
</protein>
<dbReference type="PANTHER" id="PTHR39961">
    <property type="entry name" value="HYPOTHETICAL CYTOSOLIC PROTEIN"/>
    <property type="match status" value="1"/>
</dbReference>
<evidence type="ECO:0000313" key="2">
    <source>
        <dbReference type="Proteomes" id="UP000609346"/>
    </source>
</evidence>
<dbReference type="Proteomes" id="UP000609346">
    <property type="component" value="Unassembled WGS sequence"/>
</dbReference>
<dbReference type="PANTHER" id="PTHR39961:SF1">
    <property type="entry name" value="DUF458 DOMAIN-CONTAINING PROTEIN"/>
    <property type="match status" value="1"/>
</dbReference>
<sequence length="190" mass="21462">MGKKSVPYNDEMLFQNTSESRMTLDDVYARMTRFVSSDVRASYQFVIGTDSQVFGTYTKFITGVIIRRVGKGVWACYRQSIVKRPLLSLKEKLSFETTLSQDTGYLFAGTVLPAIEGLLLPYVYQGAALEAFIDIDAGTEPLRNPTWAYVEEMVNRVKAMGIYTPRTKPDSYGASAYANRFTKRPVRLVM</sequence>
<dbReference type="InterPro" id="IPR007405">
    <property type="entry name" value="Phage_KVP40_Orf299"/>
</dbReference>
<organism evidence="1 2">
    <name type="scientific">Paenibacillus terricola</name>
    <dbReference type="NCBI Taxonomy" id="2763503"/>
    <lineage>
        <taxon>Bacteria</taxon>
        <taxon>Bacillati</taxon>
        <taxon>Bacillota</taxon>
        <taxon>Bacilli</taxon>
        <taxon>Bacillales</taxon>
        <taxon>Paenibacillaceae</taxon>
        <taxon>Paenibacillus</taxon>
    </lineage>
</organism>